<evidence type="ECO:0000313" key="5">
    <source>
        <dbReference type="Proteomes" id="UP000822688"/>
    </source>
</evidence>
<protein>
    <recommendedName>
        <fullName evidence="3">WRC domain-containing protein</fullName>
    </recommendedName>
</protein>
<feature type="compositionally biased region" description="Basic and acidic residues" evidence="2">
    <location>
        <begin position="24"/>
        <end position="36"/>
    </location>
</feature>
<accession>A0A8T0JD72</accession>
<evidence type="ECO:0000313" key="4">
    <source>
        <dbReference type="EMBL" id="KAG0593316.1"/>
    </source>
</evidence>
<dbReference type="Proteomes" id="UP000822688">
    <property type="component" value="Chromosome 1"/>
</dbReference>
<feature type="domain" description="WRC" evidence="3">
    <location>
        <begin position="458"/>
        <end position="507"/>
    </location>
</feature>
<dbReference type="AlphaFoldDB" id="A0A8T0JD72"/>
<feature type="compositionally biased region" description="Basic and acidic residues" evidence="2">
    <location>
        <begin position="506"/>
        <end position="517"/>
    </location>
</feature>
<keyword evidence="1" id="KW-0539">Nucleus</keyword>
<dbReference type="EMBL" id="CM026421">
    <property type="protein sequence ID" value="KAG0593316.1"/>
    <property type="molecule type" value="Genomic_DNA"/>
</dbReference>
<evidence type="ECO:0000259" key="3">
    <source>
        <dbReference type="PROSITE" id="PS51667"/>
    </source>
</evidence>
<organism evidence="4 5">
    <name type="scientific">Ceratodon purpureus</name>
    <name type="common">Fire moss</name>
    <name type="synonym">Dicranum purpureum</name>
    <dbReference type="NCBI Taxonomy" id="3225"/>
    <lineage>
        <taxon>Eukaryota</taxon>
        <taxon>Viridiplantae</taxon>
        <taxon>Streptophyta</taxon>
        <taxon>Embryophyta</taxon>
        <taxon>Bryophyta</taxon>
        <taxon>Bryophytina</taxon>
        <taxon>Bryopsida</taxon>
        <taxon>Dicranidae</taxon>
        <taxon>Pseudoditrichales</taxon>
        <taxon>Ditrichaceae</taxon>
        <taxon>Ceratodon</taxon>
    </lineage>
</organism>
<evidence type="ECO:0000256" key="2">
    <source>
        <dbReference type="SAM" id="MobiDB-lite"/>
    </source>
</evidence>
<evidence type="ECO:0000256" key="1">
    <source>
        <dbReference type="ARBA" id="ARBA00023242"/>
    </source>
</evidence>
<sequence length="517" mass="58562">MVSVIRHQHPSSRSAPSTGALCTHEPEQKVRDNHGCSDERLDIQIEAEKKPSNHALEQVRDHELKKDRNAFSERREALFTGSGASSEAAAAVPTRTRRWPFEQVKKKMMSMSSIRECSNPAVPAAVKVVLKQDLNELPAADSDETMPLPVVKVNRTAEYRDLSAAEGEDIQNDELDQDLVISEEEYVQYESSGEMSDCSIEGRYITEQVVQILKSHVRKRLAFRRKEKRDMVPDRRLVDIDMTDMQSHQVEEVTKQAKREYRGSSKANKDQFPESKVQAEVGAPISNGHFVGASSTVNNDQLVDEDDPLKTLPEGSLKHAVYSVVMVHGREGISREDLLSSLYSQTKSAMLADDWEDDVKKCLKSLDFVKVQGQYILRSQLLNHPCSRRSHAKGKERVSEIGSHQLDCEGPKDTTEKGETVEATEKGMSSMLNKEPVTRARGRLLALHAKMTSQSWRQEGVRQCSASYLKRVKPWRCPLPAMDNHKLCKHHFHKNEGKNKKRRKIREGYRLESNKLA</sequence>
<feature type="compositionally biased region" description="Basic residues" evidence="2">
    <location>
        <begin position="1"/>
        <end position="10"/>
    </location>
</feature>
<keyword evidence="5" id="KW-1185">Reference proteome</keyword>
<proteinExistence type="predicted"/>
<feature type="compositionally biased region" description="Basic and acidic residues" evidence="2">
    <location>
        <begin position="256"/>
        <end position="273"/>
    </location>
</feature>
<feature type="compositionally biased region" description="Basic residues" evidence="2">
    <location>
        <begin position="492"/>
        <end position="505"/>
    </location>
</feature>
<feature type="region of interest" description="Disordered" evidence="2">
    <location>
        <begin position="492"/>
        <end position="517"/>
    </location>
</feature>
<comment type="caution">
    <text evidence="4">The sequence shown here is derived from an EMBL/GenBank/DDBJ whole genome shotgun (WGS) entry which is preliminary data.</text>
</comment>
<dbReference type="PROSITE" id="PS51667">
    <property type="entry name" value="WRC"/>
    <property type="match status" value="1"/>
</dbReference>
<feature type="region of interest" description="Disordered" evidence="2">
    <location>
        <begin position="1"/>
        <end position="36"/>
    </location>
</feature>
<name>A0A8T0JD72_CERPU</name>
<feature type="region of interest" description="Disordered" evidence="2">
    <location>
        <begin position="256"/>
        <end position="275"/>
    </location>
</feature>
<feature type="region of interest" description="Disordered" evidence="2">
    <location>
        <begin position="394"/>
        <end position="417"/>
    </location>
</feature>
<gene>
    <name evidence="4" type="ORF">KC19_1G320900</name>
</gene>
<dbReference type="InterPro" id="IPR014977">
    <property type="entry name" value="WRC_dom"/>
</dbReference>
<feature type="compositionally biased region" description="Basic and acidic residues" evidence="2">
    <location>
        <begin position="406"/>
        <end position="417"/>
    </location>
</feature>
<reference evidence="4" key="1">
    <citation type="submission" date="2020-06" db="EMBL/GenBank/DDBJ databases">
        <title>WGS assembly of Ceratodon purpureus strain R40.</title>
        <authorList>
            <person name="Carey S.B."/>
            <person name="Jenkins J."/>
            <person name="Shu S."/>
            <person name="Lovell J.T."/>
            <person name="Sreedasyam A."/>
            <person name="Maumus F."/>
            <person name="Tiley G.P."/>
            <person name="Fernandez-Pozo N."/>
            <person name="Barry K."/>
            <person name="Chen C."/>
            <person name="Wang M."/>
            <person name="Lipzen A."/>
            <person name="Daum C."/>
            <person name="Saski C.A."/>
            <person name="Payton A.C."/>
            <person name="Mcbreen J.C."/>
            <person name="Conrad R.E."/>
            <person name="Kollar L.M."/>
            <person name="Olsson S."/>
            <person name="Huttunen S."/>
            <person name="Landis J.B."/>
            <person name="Wickett N.J."/>
            <person name="Johnson M.G."/>
            <person name="Rensing S.A."/>
            <person name="Grimwood J."/>
            <person name="Schmutz J."/>
            <person name="Mcdaniel S.F."/>
        </authorList>
    </citation>
    <scope>NUCLEOTIDE SEQUENCE</scope>
    <source>
        <strain evidence="4">R40</strain>
    </source>
</reference>